<evidence type="ECO:0000313" key="2">
    <source>
        <dbReference type="Proteomes" id="UP001549146"/>
    </source>
</evidence>
<evidence type="ECO:0000313" key="1">
    <source>
        <dbReference type="EMBL" id="MET3731940.1"/>
    </source>
</evidence>
<proteinExistence type="predicted"/>
<sequence>MNLPQDSKIWIFQSQRNFTAEEIVEIEQTLDAFMKEWNAHGAALTAAYAIPYDRFIVLAVDENHTKASGCSIDSMTRIIKGLEEKYQFGLLNRMLVSYQIDGEIITLPLAEFKQKVKNNEIPMHASVFHNGITRLDAFEEGWELPLSESWAATLIQATNV</sequence>
<organism evidence="1 2">
    <name type="scientific">Moheibacter stercoris</name>
    <dbReference type="NCBI Taxonomy" id="1628251"/>
    <lineage>
        <taxon>Bacteria</taxon>
        <taxon>Pseudomonadati</taxon>
        <taxon>Bacteroidota</taxon>
        <taxon>Flavobacteriia</taxon>
        <taxon>Flavobacteriales</taxon>
        <taxon>Weeksellaceae</taxon>
        <taxon>Moheibacter</taxon>
    </lineage>
</organism>
<dbReference type="EMBL" id="JBEPMO010000007">
    <property type="protein sequence ID" value="MET3731940.1"/>
    <property type="molecule type" value="Genomic_DNA"/>
</dbReference>
<gene>
    <name evidence="1" type="ORF">ABID46_001522</name>
</gene>
<accession>A0ABV2LTQ8</accession>
<reference evidence="1 2" key="1">
    <citation type="submission" date="2024-06" db="EMBL/GenBank/DDBJ databases">
        <title>Genomic Encyclopedia of Type Strains, Phase IV (KMG-IV): sequencing the most valuable type-strain genomes for metagenomic binning, comparative biology and taxonomic classification.</title>
        <authorList>
            <person name="Goeker M."/>
        </authorList>
    </citation>
    <scope>NUCLEOTIDE SEQUENCE [LARGE SCALE GENOMIC DNA]</scope>
    <source>
        <strain evidence="1 2">DSM 29388</strain>
    </source>
</reference>
<protein>
    <recommendedName>
        <fullName evidence="3">ABC transporter ATPase</fullName>
    </recommendedName>
</protein>
<keyword evidence="2" id="KW-1185">Reference proteome</keyword>
<comment type="caution">
    <text evidence="1">The sequence shown here is derived from an EMBL/GenBank/DDBJ whole genome shotgun (WGS) entry which is preliminary data.</text>
</comment>
<dbReference type="RefSeq" id="WP_354508677.1">
    <property type="nucleotide sequence ID" value="NZ_JBEPMO010000007.1"/>
</dbReference>
<name>A0ABV2LTQ8_9FLAO</name>
<evidence type="ECO:0008006" key="3">
    <source>
        <dbReference type="Google" id="ProtNLM"/>
    </source>
</evidence>
<dbReference type="Proteomes" id="UP001549146">
    <property type="component" value="Unassembled WGS sequence"/>
</dbReference>